<dbReference type="OrthoDB" id="5396211at2"/>
<proteinExistence type="predicted"/>
<dbReference type="RefSeq" id="WP_145350449.1">
    <property type="nucleotide sequence ID" value="NZ_CP036262.1"/>
</dbReference>
<dbReference type="InterPro" id="IPR005560">
    <property type="entry name" value="Csp_YhjQ"/>
</dbReference>
<dbReference type="AlphaFoldDB" id="A0A517MBC9"/>
<evidence type="ECO:0000313" key="1">
    <source>
        <dbReference type="EMBL" id="QDS92184.1"/>
    </source>
</evidence>
<dbReference type="KEGG" id="rml:FF011L_09210"/>
<dbReference type="PANTHER" id="PTHR37310:SF1">
    <property type="entry name" value="CYTOPLASMIC PROTEIN"/>
    <property type="match status" value="1"/>
</dbReference>
<keyword evidence="2" id="KW-1185">Reference proteome</keyword>
<dbReference type="CDD" id="cd08026">
    <property type="entry name" value="DUF326"/>
    <property type="match status" value="1"/>
</dbReference>
<evidence type="ECO:0008006" key="3">
    <source>
        <dbReference type="Google" id="ProtNLM"/>
    </source>
</evidence>
<sequence>MSNATVTKQDCIENCQECRTTLNDMLTATCLAEGGDHVDPSHVKLMLDCAAACNACVDFMSRNSDFHSLYCRACAEICQACADSCLKIGGMETCVECCRRCHESCSAMAS</sequence>
<protein>
    <recommendedName>
        <fullName evidence="3">Cysteine-rich protein YhjQ</fullName>
    </recommendedName>
</protein>
<dbReference type="InterPro" id="IPR044543">
    <property type="entry name" value="YHJQ-like"/>
</dbReference>
<gene>
    <name evidence="1" type="ORF">FF011L_09210</name>
</gene>
<dbReference type="PANTHER" id="PTHR37310">
    <property type="entry name" value="CYTOPLASMIC PROTEIN-RELATED"/>
    <property type="match status" value="1"/>
</dbReference>
<accession>A0A517MBC9</accession>
<name>A0A517MBC9_9BACT</name>
<reference evidence="1 2" key="1">
    <citation type="submission" date="2019-02" db="EMBL/GenBank/DDBJ databases">
        <title>Deep-cultivation of Planctomycetes and their phenomic and genomic characterization uncovers novel biology.</title>
        <authorList>
            <person name="Wiegand S."/>
            <person name="Jogler M."/>
            <person name="Boedeker C."/>
            <person name="Pinto D."/>
            <person name="Vollmers J."/>
            <person name="Rivas-Marin E."/>
            <person name="Kohn T."/>
            <person name="Peeters S.H."/>
            <person name="Heuer A."/>
            <person name="Rast P."/>
            <person name="Oberbeckmann S."/>
            <person name="Bunk B."/>
            <person name="Jeske O."/>
            <person name="Meyerdierks A."/>
            <person name="Storesund J.E."/>
            <person name="Kallscheuer N."/>
            <person name="Luecker S."/>
            <person name="Lage O.M."/>
            <person name="Pohl T."/>
            <person name="Merkel B.J."/>
            <person name="Hornburger P."/>
            <person name="Mueller R.-W."/>
            <person name="Bruemmer F."/>
            <person name="Labrenz M."/>
            <person name="Spormann A.M."/>
            <person name="Op den Camp H."/>
            <person name="Overmann J."/>
            <person name="Amann R."/>
            <person name="Jetten M.S.M."/>
            <person name="Mascher T."/>
            <person name="Medema M.H."/>
            <person name="Devos D.P."/>
            <person name="Kaster A.-K."/>
            <person name="Ovreas L."/>
            <person name="Rohde M."/>
            <person name="Galperin M.Y."/>
            <person name="Jogler C."/>
        </authorList>
    </citation>
    <scope>NUCLEOTIDE SEQUENCE [LARGE SCALE GENOMIC DNA]</scope>
    <source>
        <strain evidence="1 2">FF011L</strain>
    </source>
</reference>
<dbReference type="Pfam" id="PF03860">
    <property type="entry name" value="Csp"/>
    <property type="match status" value="1"/>
</dbReference>
<organism evidence="1 2">
    <name type="scientific">Roseimaritima multifibrata</name>
    <dbReference type="NCBI Taxonomy" id="1930274"/>
    <lineage>
        <taxon>Bacteria</taxon>
        <taxon>Pseudomonadati</taxon>
        <taxon>Planctomycetota</taxon>
        <taxon>Planctomycetia</taxon>
        <taxon>Pirellulales</taxon>
        <taxon>Pirellulaceae</taxon>
        <taxon>Roseimaritima</taxon>
    </lineage>
</organism>
<dbReference type="Gene3D" id="1.20.1270.360">
    <property type="match status" value="1"/>
</dbReference>
<dbReference type="Proteomes" id="UP000320672">
    <property type="component" value="Chromosome"/>
</dbReference>
<dbReference type="EMBL" id="CP036262">
    <property type="protein sequence ID" value="QDS92184.1"/>
    <property type="molecule type" value="Genomic_DNA"/>
</dbReference>
<evidence type="ECO:0000313" key="2">
    <source>
        <dbReference type="Proteomes" id="UP000320672"/>
    </source>
</evidence>